<feature type="transmembrane region" description="Helical" evidence="6">
    <location>
        <begin position="79"/>
        <end position="98"/>
    </location>
</feature>
<feature type="transmembrane region" description="Helical" evidence="6">
    <location>
        <begin position="198"/>
        <end position="216"/>
    </location>
</feature>
<feature type="transmembrane region" description="Helical" evidence="6">
    <location>
        <begin position="228"/>
        <end position="248"/>
    </location>
</feature>
<feature type="transmembrane region" description="Helical" evidence="6">
    <location>
        <begin position="110"/>
        <end position="135"/>
    </location>
</feature>
<feature type="transmembrane region" description="Helical" evidence="6">
    <location>
        <begin position="468"/>
        <end position="489"/>
    </location>
</feature>
<feature type="transmembrane region" description="Helical" evidence="6">
    <location>
        <begin position="174"/>
        <end position="192"/>
    </location>
</feature>
<feature type="transmembrane region" description="Helical" evidence="6">
    <location>
        <begin position="297"/>
        <end position="315"/>
    </location>
</feature>
<evidence type="ECO:0000256" key="1">
    <source>
        <dbReference type="ARBA" id="ARBA00004651"/>
    </source>
</evidence>
<evidence type="ECO:0000259" key="7">
    <source>
        <dbReference type="Pfam" id="PF09924"/>
    </source>
</evidence>
<dbReference type="GO" id="GO:0055091">
    <property type="term" value="P:phospholipid homeostasis"/>
    <property type="evidence" value="ECO:0007669"/>
    <property type="project" value="TreeGrafter"/>
</dbReference>
<proteinExistence type="predicted"/>
<evidence type="ECO:0000256" key="2">
    <source>
        <dbReference type="ARBA" id="ARBA00022475"/>
    </source>
</evidence>
<dbReference type="InterPro" id="IPR051211">
    <property type="entry name" value="PG_lysyltransferase"/>
</dbReference>
<dbReference type="GO" id="GO:0016755">
    <property type="term" value="F:aminoacyltransferase activity"/>
    <property type="evidence" value="ECO:0007669"/>
    <property type="project" value="TreeGrafter"/>
</dbReference>
<sequence>MTQVTATAATRQTRRLLELAGFGVTGAPVSIGLLVLIWVMGAATGSLLSGPSRYVNRHFAAGIGAFEDGRVWTAFTAGLWAPGLAGYLVATALVLLVAAPIEHRIGSGRFALAAASTQVLGTLLGIGVAALVKLVDEGWGFRLHIGTAVGPTTWIVGVAMVASSRMDTLWRRRTRVGVFALLITLALFGGHLEDIIRLAAAVVGLVLGPWIVGRSARGARLAGTRREGGVLVAIVVAAGALGPALAALSPNVVGPLAVLRELFRGVPWTPDEVRAICAASSNGEECRRGLLGLRLGGVGPTLLSLMPSIFLLVLADGLRRGRRFAWIAAVVVHAILLALSVANYVVRFVESVGEESLFYGLDSPNLYRTITPFLTPLVILVVLLLTRRFFDVAAPRGTYRRMWLLLLAVAAGLGLVYVLGGLLARNGFDRDPGVAGLLADYPQRLIPPVYLQWLDPRLLPDSAATTLLFEWTGVVFWVVACVAVLATFLKPAYGAETEDTERARKLLCATGGSPLSWMTTWRGNKYWFSPDGTSYVAYRVIGGVALTTGDPVGPPDRLRDTVTDFAEYASGSGWVPCFYSVTGGLREVTDSMGWSGIQVAEETVLRLDDLAFTGKKFQDVRTAVNRAKKDGIGAEWISFPDAPLAITDQITAISEEWVADKGMPEMGFTLGGLEEIDDPQVRCLVAVDAERTVHGVTSWMPVYRDGRVVGWTLDFMRRRSEGFRPAMEFLIASAAMLLKEEGAEFVSLSGAPLAKVSSPEAAADTEEDLERSTLSTVLDRLLDVLGKTLEPVYGFRSLLAFKSKFQPEYVPMHMTFADPAALPSIGNAIGRAYLPEVSIGQGVRLVRTMIGGDR</sequence>
<evidence type="ECO:0000256" key="5">
    <source>
        <dbReference type="ARBA" id="ARBA00023136"/>
    </source>
</evidence>
<feature type="transmembrane region" description="Helical" evidence="6">
    <location>
        <begin position="324"/>
        <end position="346"/>
    </location>
</feature>
<feature type="transmembrane region" description="Helical" evidence="6">
    <location>
        <begin position="19"/>
        <end position="41"/>
    </location>
</feature>
<accession>A0A1H7M341</accession>
<reference evidence="9" key="1">
    <citation type="submission" date="2016-10" db="EMBL/GenBank/DDBJ databases">
        <authorList>
            <person name="Varghese N."/>
            <person name="Submissions S."/>
        </authorList>
    </citation>
    <scope>NUCLEOTIDE SEQUENCE [LARGE SCALE GENOMIC DNA]</scope>
    <source>
        <strain evidence="9">DSM 44675</strain>
    </source>
</reference>
<evidence type="ECO:0000313" key="9">
    <source>
        <dbReference type="Proteomes" id="UP000198677"/>
    </source>
</evidence>
<dbReference type="InterPro" id="IPR024320">
    <property type="entry name" value="LPG_synthase_C"/>
</dbReference>
<feature type="transmembrane region" description="Helical" evidence="6">
    <location>
        <begin position="402"/>
        <end position="424"/>
    </location>
</feature>
<protein>
    <submittedName>
        <fullName evidence="8">Lysylphosphatidylglycerol synthetase, C-terminal domain, DUF2156 family</fullName>
    </submittedName>
</protein>
<comment type="subcellular location">
    <subcellularLocation>
        <location evidence="1">Cell membrane</location>
        <topology evidence="1">Multi-pass membrane protein</topology>
    </subcellularLocation>
</comment>
<evidence type="ECO:0000256" key="6">
    <source>
        <dbReference type="SAM" id="Phobius"/>
    </source>
</evidence>
<dbReference type="PANTHER" id="PTHR34697">
    <property type="entry name" value="PHOSPHATIDYLGLYCEROL LYSYLTRANSFERASE"/>
    <property type="match status" value="1"/>
</dbReference>
<keyword evidence="3 6" id="KW-0812">Transmembrane</keyword>
<organism evidence="8 9">
    <name type="scientific">Rhodococcus maanshanensis</name>
    <dbReference type="NCBI Taxonomy" id="183556"/>
    <lineage>
        <taxon>Bacteria</taxon>
        <taxon>Bacillati</taxon>
        <taxon>Actinomycetota</taxon>
        <taxon>Actinomycetes</taxon>
        <taxon>Mycobacteriales</taxon>
        <taxon>Nocardiaceae</taxon>
        <taxon>Rhodococcus</taxon>
    </lineage>
</organism>
<keyword evidence="2" id="KW-1003">Cell membrane</keyword>
<gene>
    <name evidence="8" type="ORF">SAMN05444583_105212</name>
</gene>
<evidence type="ECO:0000256" key="4">
    <source>
        <dbReference type="ARBA" id="ARBA00022989"/>
    </source>
</evidence>
<keyword evidence="5 6" id="KW-0472">Membrane</keyword>
<evidence type="ECO:0000313" key="8">
    <source>
        <dbReference type="EMBL" id="SEL05007.1"/>
    </source>
</evidence>
<dbReference type="AlphaFoldDB" id="A0A1H7M341"/>
<feature type="transmembrane region" description="Helical" evidence="6">
    <location>
        <begin position="141"/>
        <end position="162"/>
    </location>
</feature>
<keyword evidence="4 6" id="KW-1133">Transmembrane helix</keyword>
<dbReference type="GO" id="GO:0005886">
    <property type="term" value="C:plasma membrane"/>
    <property type="evidence" value="ECO:0007669"/>
    <property type="project" value="UniProtKB-SubCell"/>
</dbReference>
<dbReference type="Pfam" id="PF09924">
    <property type="entry name" value="LPG_synthase_C"/>
    <property type="match status" value="1"/>
</dbReference>
<name>A0A1H7M341_9NOCA</name>
<feature type="domain" description="Phosphatidylglycerol lysyltransferase C-terminal" evidence="7">
    <location>
        <begin position="507"/>
        <end position="813"/>
    </location>
</feature>
<evidence type="ECO:0000256" key="3">
    <source>
        <dbReference type="ARBA" id="ARBA00022692"/>
    </source>
</evidence>
<dbReference type="EMBL" id="FOAW01000005">
    <property type="protein sequence ID" value="SEL05007.1"/>
    <property type="molecule type" value="Genomic_DNA"/>
</dbReference>
<keyword evidence="9" id="KW-1185">Reference proteome</keyword>
<dbReference type="Proteomes" id="UP000198677">
    <property type="component" value="Unassembled WGS sequence"/>
</dbReference>
<dbReference type="PANTHER" id="PTHR34697:SF2">
    <property type="entry name" value="PHOSPHATIDYLGLYCEROL LYSYLTRANSFERASE"/>
    <property type="match status" value="1"/>
</dbReference>
<feature type="transmembrane region" description="Helical" evidence="6">
    <location>
        <begin position="366"/>
        <end position="390"/>
    </location>
</feature>